<organism evidence="2 3">
    <name type="scientific">Paenibacillus donghaensis</name>
    <dbReference type="NCBI Taxonomy" id="414771"/>
    <lineage>
        <taxon>Bacteria</taxon>
        <taxon>Bacillati</taxon>
        <taxon>Bacillota</taxon>
        <taxon>Bacilli</taxon>
        <taxon>Bacillales</taxon>
        <taxon>Paenibacillaceae</taxon>
        <taxon>Paenibacillus</taxon>
    </lineage>
</organism>
<dbReference type="PANTHER" id="PTHR43383">
    <property type="entry name" value="NODULIN 6"/>
    <property type="match status" value="1"/>
</dbReference>
<dbReference type="AlphaFoldDB" id="A0A2Z2KX13"/>
<evidence type="ECO:0000313" key="3">
    <source>
        <dbReference type="Proteomes" id="UP000249890"/>
    </source>
</evidence>
<dbReference type="EMBL" id="CP021780">
    <property type="protein sequence ID" value="ASA24718.1"/>
    <property type="molecule type" value="Genomic_DNA"/>
</dbReference>
<reference evidence="2 3" key="1">
    <citation type="submission" date="2017-06" db="EMBL/GenBank/DDBJ databases">
        <title>Complete genome sequence of Paenibacillus donghaensis KCTC 13049T isolated from East Sea sediment, South Korea.</title>
        <authorList>
            <person name="Jung B.K."/>
            <person name="Hong S.-J."/>
            <person name="Shin J.-H."/>
        </authorList>
    </citation>
    <scope>NUCLEOTIDE SEQUENCE [LARGE SCALE GENOMIC DNA]</scope>
    <source>
        <strain evidence="2 3">KCTC 13049</strain>
    </source>
</reference>
<evidence type="ECO:0000259" key="1">
    <source>
        <dbReference type="Pfam" id="PF04909"/>
    </source>
</evidence>
<dbReference type="InterPro" id="IPR006680">
    <property type="entry name" value="Amidohydro-rel"/>
</dbReference>
<dbReference type="Gene3D" id="3.20.20.140">
    <property type="entry name" value="Metal-dependent hydrolases"/>
    <property type="match status" value="1"/>
</dbReference>
<proteinExistence type="predicted"/>
<protein>
    <recommendedName>
        <fullName evidence="1">Amidohydrolase-related domain-containing protein</fullName>
    </recommendedName>
</protein>
<dbReference type="Proteomes" id="UP000249890">
    <property type="component" value="Chromosome"/>
</dbReference>
<dbReference type="Pfam" id="PF04909">
    <property type="entry name" value="Amidohydro_2"/>
    <property type="match status" value="1"/>
</dbReference>
<dbReference type="GO" id="GO:0016787">
    <property type="term" value="F:hydrolase activity"/>
    <property type="evidence" value="ECO:0007669"/>
    <property type="project" value="InterPro"/>
</dbReference>
<sequence length="400" mass="46163">MFIKEIKGDYTMTIDISQLPIIDDHCHPFMPTREKRDFDNCFTLSLIPPKSIDTRNTLLFKMVRKEMISLLQLDPAITDDELIRHRNERYRSNPKAYVDMLFKDIGLESLLVDYGFPVMGSRLSADELDWFHQTSSSVPTRRIHRVEATYHRLFEERVGFEELEELYISELRDEVEHQGAIAFKTVIAYHTGLKMNKISRSQATASYSKFLDTPDDLAAEKDVRDYLVLLAFELCMEYDIPIQMHSGAGDAPMLDVKLSSPLLMHDIVSDPHYQAVKIIFIHTAYPFVEEAGYLVNQYHNVYLDLSSMIPFSSIGVQPKLRQIFEMAPFTKVMYGSDGFNIPEVSWLGGRIIKKELGKFLNDLVEDQLISEDYAYTAAGLVLSENARNLYLRNWDRRTNG</sequence>
<dbReference type="InterPro" id="IPR032466">
    <property type="entry name" value="Metal_Hydrolase"/>
</dbReference>
<feature type="domain" description="Amidohydrolase-related" evidence="1">
    <location>
        <begin position="231"/>
        <end position="348"/>
    </location>
</feature>
<accession>A0A2Z2KX13</accession>
<gene>
    <name evidence="2" type="ORF">B9T62_30560</name>
</gene>
<dbReference type="SUPFAM" id="SSF51556">
    <property type="entry name" value="Metallo-dependent hydrolases"/>
    <property type="match status" value="1"/>
</dbReference>
<evidence type="ECO:0000313" key="2">
    <source>
        <dbReference type="EMBL" id="ASA24718.1"/>
    </source>
</evidence>
<keyword evidence="3" id="KW-1185">Reference proteome</keyword>
<dbReference type="KEGG" id="pdh:B9T62_30560"/>
<dbReference type="PANTHER" id="PTHR43383:SF2">
    <property type="entry name" value="AMIDOHYDROLASE 2 FAMILY PROTEIN"/>
    <property type="match status" value="1"/>
</dbReference>
<name>A0A2Z2KX13_9BACL</name>